<dbReference type="EMBL" id="DRLF01000033">
    <property type="protein sequence ID" value="HEC05382.1"/>
    <property type="molecule type" value="Genomic_DNA"/>
</dbReference>
<proteinExistence type="predicted"/>
<gene>
    <name evidence="2" type="ORF">ENJ12_00890</name>
</gene>
<feature type="compositionally biased region" description="Basic residues" evidence="1">
    <location>
        <begin position="12"/>
        <end position="50"/>
    </location>
</feature>
<feature type="compositionally biased region" description="Basic and acidic residues" evidence="1">
    <location>
        <begin position="1"/>
        <end position="11"/>
    </location>
</feature>
<evidence type="ECO:0000313" key="2">
    <source>
        <dbReference type="EMBL" id="HEC05382.1"/>
    </source>
</evidence>
<dbReference type="InterPro" id="IPR021327">
    <property type="entry name" value="DUF2934"/>
</dbReference>
<sequence length="103" mass="12165">MSRKKDDEKIKKATKKTAVKKKAAKKKVSKKKVAKKKVAKKKVSKKKSAAKKQPVMKVSDQERYEMIQRHAYFLAEARNFHPGHEQDDWHEAERFVDEMLKKR</sequence>
<comment type="caution">
    <text evidence="2">The sequence shown here is derived from an EMBL/GenBank/DDBJ whole genome shotgun (WGS) entry which is preliminary data.</text>
</comment>
<protein>
    <submittedName>
        <fullName evidence="2">DUF2934 domain-containing protein</fullName>
    </submittedName>
</protein>
<organism evidence="2">
    <name type="scientific">Thiolapillus brandeum</name>
    <dbReference type="NCBI Taxonomy" id="1076588"/>
    <lineage>
        <taxon>Bacteria</taxon>
        <taxon>Pseudomonadati</taxon>
        <taxon>Pseudomonadota</taxon>
        <taxon>Gammaproteobacteria</taxon>
        <taxon>Chromatiales</taxon>
        <taxon>Sedimenticolaceae</taxon>
        <taxon>Thiolapillus</taxon>
    </lineage>
</organism>
<accession>A0A831RUI0</accession>
<reference evidence="2" key="1">
    <citation type="journal article" date="2020" name="mSystems">
        <title>Genome- and Community-Level Interaction Insights into Carbon Utilization and Element Cycling Functions of Hydrothermarchaeota in Hydrothermal Sediment.</title>
        <authorList>
            <person name="Zhou Z."/>
            <person name="Liu Y."/>
            <person name="Xu W."/>
            <person name="Pan J."/>
            <person name="Luo Z.H."/>
            <person name="Li M."/>
        </authorList>
    </citation>
    <scope>NUCLEOTIDE SEQUENCE [LARGE SCALE GENOMIC DNA]</scope>
    <source>
        <strain evidence="2">HyVt-458</strain>
    </source>
</reference>
<feature type="region of interest" description="Disordered" evidence="1">
    <location>
        <begin position="1"/>
        <end position="58"/>
    </location>
</feature>
<name>A0A831RUI0_9GAMM</name>
<dbReference type="AlphaFoldDB" id="A0A831RUI0"/>
<evidence type="ECO:0000256" key="1">
    <source>
        <dbReference type="SAM" id="MobiDB-lite"/>
    </source>
</evidence>
<dbReference type="Pfam" id="PF11154">
    <property type="entry name" value="DUF2934"/>
    <property type="match status" value="1"/>
</dbReference>
<dbReference type="Proteomes" id="UP000886339">
    <property type="component" value="Unassembled WGS sequence"/>
</dbReference>